<dbReference type="PANTHER" id="PTHR22950:SF244">
    <property type="entry name" value="NEUTRAL AMINO ACID TRANSPORTER 9"/>
    <property type="match status" value="1"/>
</dbReference>
<keyword evidence="4 16" id="KW-0812">Transmembrane</keyword>
<accession>A0A6P8YG82</accession>
<proteinExistence type="inferred from homology"/>
<name>A0A6P8YG82_THRPL</name>
<evidence type="ECO:0000256" key="2">
    <source>
        <dbReference type="ARBA" id="ARBA00004155"/>
    </source>
</evidence>
<dbReference type="KEGG" id="tpal:117640544"/>
<dbReference type="Pfam" id="PF01490">
    <property type="entry name" value="Aa_trans"/>
    <property type="match status" value="2"/>
</dbReference>
<evidence type="ECO:0000256" key="13">
    <source>
        <dbReference type="ARBA" id="ARBA00023228"/>
    </source>
</evidence>
<feature type="transmembrane region" description="Helical" evidence="16">
    <location>
        <begin position="463"/>
        <end position="488"/>
    </location>
</feature>
<feature type="transmembrane region" description="Helical" evidence="16">
    <location>
        <begin position="204"/>
        <end position="224"/>
    </location>
</feature>
<evidence type="ECO:0000256" key="8">
    <source>
        <dbReference type="ARBA" id="ARBA00022989"/>
    </source>
</evidence>
<feature type="domain" description="Amino acid transporter transmembrane" evidence="17">
    <location>
        <begin position="176"/>
        <end position="306"/>
    </location>
</feature>
<evidence type="ECO:0000256" key="10">
    <source>
        <dbReference type="ARBA" id="ARBA00023136"/>
    </source>
</evidence>
<evidence type="ECO:0000256" key="15">
    <source>
        <dbReference type="SAM" id="MobiDB-lite"/>
    </source>
</evidence>
<dbReference type="RefSeq" id="XP_034232967.1">
    <property type="nucleotide sequence ID" value="XM_034377076.1"/>
</dbReference>
<feature type="transmembrane region" description="Helical" evidence="16">
    <location>
        <begin position="424"/>
        <end position="442"/>
    </location>
</feature>
<keyword evidence="11" id="KW-1015">Disulfide bond</keyword>
<feature type="region of interest" description="Disordered" evidence="15">
    <location>
        <begin position="57"/>
        <end position="99"/>
    </location>
</feature>
<dbReference type="InParanoid" id="A0A6P8YG82"/>
<protein>
    <submittedName>
        <fullName evidence="19">Sodium-coupled neutral amino acid transporter 9 homolog isoform X1</fullName>
    </submittedName>
</protein>
<reference evidence="19" key="1">
    <citation type="submission" date="2025-08" db="UniProtKB">
        <authorList>
            <consortium name="RefSeq"/>
        </authorList>
    </citation>
    <scope>IDENTIFICATION</scope>
    <source>
        <tissue evidence="19">Total insect</tissue>
    </source>
</reference>
<feature type="transmembrane region" description="Helical" evidence="16">
    <location>
        <begin position="385"/>
        <end position="404"/>
    </location>
</feature>
<evidence type="ECO:0000256" key="4">
    <source>
        <dbReference type="ARBA" id="ARBA00022692"/>
    </source>
</evidence>
<evidence type="ECO:0000259" key="17">
    <source>
        <dbReference type="Pfam" id="PF01490"/>
    </source>
</evidence>
<keyword evidence="6" id="KW-0967">Endosome</keyword>
<sequence>MYDRDTRPPWKRAEDADSGSEAQPLLSSDASRASRGSHRSFSFGAGLLFDSETSDFETGRSYADTSNQPRTFANQYQYRNSRLPPRTGGGKDGFTASTTHGLGLPLGGLPLSGLRGGSGANNGNGSSGGNGTPYRYYTQLPPRDFDGSGLLTGQKQTSPVFVPYLSQAAPEAGKQSSIVTIFAVWNTIMGTSLLAIPWGLERAGLGGGLLLVLGMGALCLYTTWRLLSVHRLHGSGFDAEVPDLCRKLLGRWAELLARAFSLVVLMGAIVVYWILMSNFLYHSVDYIHDEITGVSPVRWDNTSMIFTPVKCHLLTGTGQAPDVPTVPVPAPVFALSLVAPEEPLVAEDKGSFRWWWNLESNVPIYLVLIMAPLMNFKSATFFTKFNSIGTLSVLYLLIFILVKSSAWGVNLNMTDVMSEHYSPLFIWSFPATSGMLALSYFIHNIIISIMKNNRHQENNGRDLSIAYVLVTVTYAIIGSVFYISFPLAKSCIEDNLLNNFESWDPMTVAARAFLFFQLVTVFPLVAYMLRSQLCSMVLGHTWPGRLPVLCINAVFITVCVLFAIFLPRFGTIIRFTGAISGLVYIFLLPVLLHLVSLQRQGKLTKLTTILHLCIPIIGTANLIAQFFVSD</sequence>
<keyword evidence="9" id="KW-0915">Sodium</keyword>
<dbReference type="GO" id="GO:0005765">
    <property type="term" value="C:lysosomal membrane"/>
    <property type="evidence" value="ECO:0007669"/>
    <property type="project" value="UniProtKB-SubCell"/>
</dbReference>
<evidence type="ECO:0000256" key="14">
    <source>
        <dbReference type="ARBA" id="ARBA00038442"/>
    </source>
</evidence>
<dbReference type="GO" id="GO:0031902">
    <property type="term" value="C:late endosome membrane"/>
    <property type="evidence" value="ECO:0007669"/>
    <property type="project" value="UniProtKB-SubCell"/>
</dbReference>
<gene>
    <name evidence="19" type="primary">LOC117640544</name>
</gene>
<keyword evidence="13" id="KW-0458">Lysosome</keyword>
<keyword evidence="7" id="KW-0029">Amino-acid transport</keyword>
<dbReference type="PANTHER" id="PTHR22950">
    <property type="entry name" value="AMINO ACID TRANSPORTER"/>
    <property type="match status" value="1"/>
</dbReference>
<evidence type="ECO:0000313" key="19">
    <source>
        <dbReference type="RefSeq" id="XP_034232967.1"/>
    </source>
</evidence>
<evidence type="ECO:0000256" key="1">
    <source>
        <dbReference type="ARBA" id="ARBA00004107"/>
    </source>
</evidence>
<keyword evidence="12" id="KW-0325">Glycoprotein</keyword>
<evidence type="ECO:0000313" key="18">
    <source>
        <dbReference type="Proteomes" id="UP000515158"/>
    </source>
</evidence>
<evidence type="ECO:0000256" key="6">
    <source>
        <dbReference type="ARBA" id="ARBA00022753"/>
    </source>
</evidence>
<evidence type="ECO:0000256" key="7">
    <source>
        <dbReference type="ARBA" id="ARBA00022970"/>
    </source>
</evidence>
<keyword evidence="10 16" id="KW-0472">Membrane</keyword>
<feature type="compositionally biased region" description="Basic and acidic residues" evidence="15">
    <location>
        <begin position="1"/>
        <end position="15"/>
    </location>
</feature>
<evidence type="ECO:0000256" key="9">
    <source>
        <dbReference type="ARBA" id="ARBA00023053"/>
    </source>
</evidence>
<evidence type="ECO:0000256" key="5">
    <source>
        <dbReference type="ARBA" id="ARBA00022723"/>
    </source>
</evidence>
<dbReference type="GO" id="GO:0015179">
    <property type="term" value="F:L-amino acid transmembrane transporter activity"/>
    <property type="evidence" value="ECO:0007669"/>
    <property type="project" value="TreeGrafter"/>
</dbReference>
<dbReference type="Proteomes" id="UP000515158">
    <property type="component" value="Unplaced"/>
</dbReference>
<feature type="region of interest" description="Disordered" evidence="15">
    <location>
        <begin position="1"/>
        <end position="38"/>
    </location>
</feature>
<evidence type="ECO:0000256" key="3">
    <source>
        <dbReference type="ARBA" id="ARBA00022448"/>
    </source>
</evidence>
<dbReference type="OrthoDB" id="294730at2759"/>
<feature type="transmembrane region" description="Helical" evidence="16">
    <location>
        <begin position="508"/>
        <end position="529"/>
    </location>
</feature>
<feature type="transmembrane region" description="Helical" evidence="16">
    <location>
        <begin position="549"/>
        <end position="566"/>
    </location>
</feature>
<feature type="domain" description="Amino acid transporter transmembrane" evidence="17">
    <location>
        <begin position="367"/>
        <end position="623"/>
    </location>
</feature>
<dbReference type="InterPro" id="IPR013057">
    <property type="entry name" value="AA_transpt_TM"/>
</dbReference>
<evidence type="ECO:0000256" key="16">
    <source>
        <dbReference type="SAM" id="Phobius"/>
    </source>
</evidence>
<keyword evidence="5" id="KW-0479">Metal-binding</keyword>
<organism evidence="19">
    <name type="scientific">Thrips palmi</name>
    <name type="common">Melon thrips</name>
    <dbReference type="NCBI Taxonomy" id="161013"/>
    <lineage>
        <taxon>Eukaryota</taxon>
        <taxon>Metazoa</taxon>
        <taxon>Ecdysozoa</taxon>
        <taxon>Arthropoda</taxon>
        <taxon>Hexapoda</taxon>
        <taxon>Insecta</taxon>
        <taxon>Pterygota</taxon>
        <taxon>Neoptera</taxon>
        <taxon>Paraneoptera</taxon>
        <taxon>Thysanoptera</taxon>
        <taxon>Terebrantia</taxon>
        <taxon>Thripoidea</taxon>
        <taxon>Thripidae</taxon>
        <taxon>Thrips</taxon>
    </lineage>
</organism>
<evidence type="ECO:0000256" key="12">
    <source>
        <dbReference type="ARBA" id="ARBA00023180"/>
    </source>
</evidence>
<feature type="transmembrane region" description="Helical" evidence="16">
    <location>
        <begin position="572"/>
        <end position="597"/>
    </location>
</feature>
<keyword evidence="3" id="KW-0813">Transport</keyword>
<dbReference type="GO" id="GO:0046872">
    <property type="term" value="F:metal ion binding"/>
    <property type="evidence" value="ECO:0007669"/>
    <property type="project" value="UniProtKB-KW"/>
</dbReference>
<keyword evidence="8 16" id="KW-1133">Transmembrane helix</keyword>
<comment type="subcellular location">
    <subcellularLocation>
        <location evidence="1">Late endosome membrane</location>
        <topology evidence="1">Multi-pass membrane protein</topology>
    </subcellularLocation>
    <subcellularLocation>
        <location evidence="2">Lysosome membrane</location>
        <topology evidence="2">Multi-pass membrane protein</topology>
    </subcellularLocation>
</comment>
<evidence type="ECO:0000256" key="11">
    <source>
        <dbReference type="ARBA" id="ARBA00023157"/>
    </source>
</evidence>
<dbReference type="AlphaFoldDB" id="A0A6P8YG82"/>
<feature type="transmembrane region" description="Helical" evidence="16">
    <location>
        <begin position="255"/>
        <end position="275"/>
    </location>
</feature>
<feature type="compositionally biased region" description="Polar residues" evidence="15">
    <location>
        <begin position="63"/>
        <end position="80"/>
    </location>
</feature>
<comment type="similarity">
    <text evidence="14">Belongs to the amino acid/polyamine transporter 2 family. SLC38A9 subfamily.</text>
</comment>
<feature type="transmembrane region" description="Helical" evidence="16">
    <location>
        <begin position="178"/>
        <end position="198"/>
    </location>
</feature>
<feature type="transmembrane region" description="Helical" evidence="16">
    <location>
        <begin position="609"/>
        <end position="628"/>
    </location>
</feature>
<keyword evidence="18" id="KW-1185">Reference proteome</keyword>
<feature type="compositionally biased region" description="Gly residues" evidence="15">
    <location>
        <begin position="114"/>
        <end position="131"/>
    </location>
</feature>
<dbReference type="GeneID" id="117640544"/>
<feature type="region of interest" description="Disordered" evidence="15">
    <location>
        <begin position="113"/>
        <end position="134"/>
    </location>
</feature>
<feature type="transmembrane region" description="Helical" evidence="16">
    <location>
        <begin position="354"/>
        <end position="373"/>
    </location>
</feature>